<evidence type="ECO:0000313" key="3">
    <source>
        <dbReference type="Proteomes" id="UP001595872"/>
    </source>
</evidence>
<dbReference type="InterPro" id="IPR050114">
    <property type="entry name" value="UPF0173_UPF0282_UlaG_hydrolase"/>
</dbReference>
<dbReference type="SUPFAM" id="SSF56281">
    <property type="entry name" value="Metallo-hydrolase/oxidoreductase"/>
    <property type="match status" value="1"/>
</dbReference>
<feature type="domain" description="Metallo-beta-lactamase" evidence="1">
    <location>
        <begin position="21"/>
        <end position="207"/>
    </location>
</feature>
<accession>A0ABV9U9L6</accession>
<dbReference type="InterPro" id="IPR001279">
    <property type="entry name" value="Metallo-B-lactamas"/>
</dbReference>
<evidence type="ECO:0000259" key="1">
    <source>
        <dbReference type="Pfam" id="PF12706"/>
    </source>
</evidence>
<dbReference type="Proteomes" id="UP001595872">
    <property type="component" value="Unassembled WGS sequence"/>
</dbReference>
<dbReference type="InterPro" id="IPR036866">
    <property type="entry name" value="RibonucZ/Hydroxyglut_hydro"/>
</dbReference>
<comment type="caution">
    <text evidence="2">The sequence shown here is derived from an EMBL/GenBank/DDBJ whole genome shotgun (WGS) entry which is preliminary data.</text>
</comment>
<gene>
    <name evidence="2" type="ORF">ACFPCY_34850</name>
</gene>
<name>A0ABV9U9L6_9ACTN</name>
<reference evidence="3" key="1">
    <citation type="journal article" date="2019" name="Int. J. Syst. Evol. Microbiol.">
        <title>The Global Catalogue of Microorganisms (GCM) 10K type strain sequencing project: providing services to taxonomists for standard genome sequencing and annotation.</title>
        <authorList>
            <consortium name="The Broad Institute Genomics Platform"/>
            <consortium name="The Broad Institute Genome Sequencing Center for Infectious Disease"/>
            <person name="Wu L."/>
            <person name="Ma J."/>
        </authorList>
    </citation>
    <scope>NUCLEOTIDE SEQUENCE [LARGE SCALE GENOMIC DNA]</scope>
    <source>
        <strain evidence="3">KLKA75</strain>
    </source>
</reference>
<dbReference type="EMBL" id="JBHSIT010000012">
    <property type="protein sequence ID" value="MFC4912524.1"/>
    <property type="molecule type" value="Genomic_DNA"/>
</dbReference>
<protein>
    <submittedName>
        <fullName evidence="2">MBL fold metallo-hydrolase</fullName>
    </submittedName>
</protein>
<dbReference type="PANTHER" id="PTHR43546">
    <property type="entry name" value="UPF0173 METAL-DEPENDENT HYDROLASE MJ1163-RELATED"/>
    <property type="match status" value="1"/>
</dbReference>
<evidence type="ECO:0000313" key="2">
    <source>
        <dbReference type="EMBL" id="MFC4912524.1"/>
    </source>
</evidence>
<sequence>MSAAITWWGHATATVEVGGVRLLTDPVLTGRVGHLRRRRGPAPRMDAVRGADAVLISHLHADHLHLPSLRLLPDDLPLIVPRGTVRFLTDMGRDDLAERAVETRPGEVTEVRGVGVRTVPAAHSGRRTPWSKHEGPALGYVIEGARRVWFAGDTDLFPEMGALGPLDAALIPVGGWGPSLGPGHLDPARAAEAARRSRPDTAVPIHYGTLWPIGMERVRPHLFLGPECAFAAYAEAVAPGTAIRILEPGASLPLA</sequence>
<keyword evidence="3" id="KW-1185">Reference proteome</keyword>
<dbReference type="RefSeq" id="WP_378262516.1">
    <property type="nucleotide sequence ID" value="NZ_JBHSIT010000012.1"/>
</dbReference>
<dbReference type="PANTHER" id="PTHR43546:SF3">
    <property type="entry name" value="UPF0173 METAL-DEPENDENT HYDROLASE MJ1163"/>
    <property type="match status" value="1"/>
</dbReference>
<proteinExistence type="predicted"/>
<dbReference type="Gene3D" id="3.60.15.10">
    <property type="entry name" value="Ribonuclease Z/Hydroxyacylglutathione hydrolase-like"/>
    <property type="match status" value="1"/>
</dbReference>
<organism evidence="2 3">
    <name type="scientific">Actinomadura gamaensis</name>
    <dbReference type="NCBI Taxonomy" id="1763541"/>
    <lineage>
        <taxon>Bacteria</taxon>
        <taxon>Bacillati</taxon>
        <taxon>Actinomycetota</taxon>
        <taxon>Actinomycetes</taxon>
        <taxon>Streptosporangiales</taxon>
        <taxon>Thermomonosporaceae</taxon>
        <taxon>Actinomadura</taxon>
    </lineage>
</organism>
<dbReference type="Pfam" id="PF12706">
    <property type="entry name" value="Lactamase_B_2"/>
    <property type="match status" value="1"/>
</dbReference>